<dbReference type="InterPro" id="IPR036157">
    <property type="entry name" value="dUTPase-like_sf"/>
</dbReference>
<accession>A6G2J0</accession>
<dbReference type="EMBL" id="ABCS01000015">
    <property type="protein sequence ID" value="EDM79927.1"/>
    <property type="molecule type" value="Genomic_DNA"/>
</dbReference>
<keyword evidence="2" id="KW-0546">Nucleotide metabolism</keyword>
<dbReference type="SUPFAM" id="SSF51283">
    <property type="entry name" value="dUTPase-like"/>
    <property type="match status" value="1"/>
</dbReference>
<evidence type="ECO:0000313" key="4">
    <source>
        <dbReference type="EMBL" id="EDM79927.1"/>
    </source>
</evidence>
<dbReference type="Pfam" id="PF22769">
    <property type="entry name" value="DCD"/>
    <property type="match status" value="1"/>
</dbReference>
<name>A6G2J0_9BACT</name>
<dbReference type="STRING" id="391625.PPSIR1_22836"/>
<dbReference type="GO" id="GO:0006229">
    <property type="term" value="P:dUTP biosynthetic process"/>
    <property type="evidence" value="ECO:0007669"/>
    <property type="project" value="InterPro"/>
</dbReference>
<keyword evidence="5" id="KW-1185">Reference proteome</keyword>
<dbReference type="GO" id="GO:0008829">
    <property type="term" value="F:dCTP deaminase activity"/>
    <property type="evidence" value="ECO:0007669"/>
    <property type="project" value="InterPro"/>
</dbReference>
<dbReference type="InterPro" id="IPR033704">
    <property type="entry name" value="dUTPase_trimeric"/>
</dbReference>
<dbReference type="PANTHER" id="PTHR42680">
    <property type="entry name" value="DCTP DEAMINASE"/>
    <property type="match status" value="1"/>
</dbReference>
<dbReference type="CDD" id="cd07557">
    <property type="entry name" value="trimeric_dUTPase"/>
    <property type="match status" value="1"/>
</dbReference>
<reference evidence="4 5" key="1">
    <citation type="submission" date="2007-06" db="EMBL/GenBank/DDBJ databases">
        <authorList>
            <person name="Shimkets L."/>
            <person name="Ferriera S."/>
            <person name="Johnson J."/>
            <person name="Kravitz S."/>
            <person name="Beeson K."/>
            <person name="Sutton G."/>
            <person name="Rogers Y.-H."/>
            <person name="Friedman R."/>
            <person name="Frazier M."/>
            <person name="Venter J.C."/>
        </authorList>
    </citation>
    <scope>NUCLEOTIDE SEQUENCE [LARGE SCALE GENOMIC DNA]</scope>
    <source>
        <strain evidence="4 5">SIR-1</strain>
    </source>
</reference>
<dbReference type="NCBIfam" id="TIGR02274">
    <property type="entry name" value="dCTP_deam"/>
    <property type="match status" value="1"/>
</dbReference>
<sequence length="98" mass="10581">MRVPADLVARVEGRSSIGRLAVVVHATAGFIDPGFEGQITLELSNLGRCAVKLYPGMRISQIVFHEMKSPAERPYGAARGSKYQGQEGPVASRIGKDR</sequence>
<dbReference type="Gene3D" id="2.70.40.10">
    <property type="match status" value="1"/>
</dbReference>
<dbReference type="GO" id="GO:0015949">
    <property type="term" value="P:nucleobase-containing small molecule interconversion"/>
    <property type="evidence" value="ECO:0007669"/>
    <property type="project" value="TreeGrafter"/>
</dbReference>
<organism evidence="4 5">
    <name type="scientific">Plesiocystis pacifica SIR-1</name>
    <dbReference type="NCBI Taxonomy" id="391625"/>
    <lineage>
        <taxon>Bacteria</taxon>
        <taxon>Pseudomonadati</taxon>
        <taxon>Myxococcota</taxon>
        <taxon>Polyangia</taxon>
        <taxon>Nannocystales</taxon>
        <taxon>Nannocystaceae</taxon>
        <taxon>Plesiocystis</taxon>
    </lineage>
</organism>
<feature type="region of interest" description="Disordered" evidence="3">
    <location>
        <begin position="73"/>
        <end position="98"/>
    </location>
</feature>
<dbReference type="InterPro" id="IPR011962">
    <property type="entry name" value="dCTP_deaminase"/>
</dbReference>
<comment type="caution">
    <text evidence="4">The sequence shown here is derived from an EMBL/GenBank/DDBJ whole genome shotgun (WGS) entry which is preliminary data.</text>
</comment>
<dbReference type="AlphaFoldDB" id="A6G2J0"/>
<proteinExistence type="predicted"/>
<dbReference type="PANTHER" id="PTHR42680:SF3">
    <property type="entry name" value="DCTP DEAMINASE"/>
    <property type="match status" value="1"/>
</dbReference>
<evidence type="ECO:0000313" key="5">
    <source>
        <dbReference type="Proteomes" id="UP000005801"/>
    </source>
</evidence>
<evidence type="ECO:0000256" key="2">
    <source>
        <dbReference type="ARBA" id="ARBA00023080"/>
    </source>
</evidence>
<evidence type="ECO:0000256" key="3">
    <source>
        <dbReference type="SAM" id="MobiDB-lite"/>
    </source>
</evidence>
<gene>
    <name evidence="4" type="ORF">PPSIR1_22836</name>
</gene>
<keyword evidence="1" id="KW-0378">Hydrolase</keyword>
<protein>
    <submittedName>
        <fullName evidence="4">Deoxycytidine triphosphate deaminase</fullName>
    </submittedName>
</protein>
<evidence type="ECO:0000256" key="1">
    <source>
        <dbReference type="ARBA" id="ARBA00022801"/>
    </source>
</evidence>
<dbReference type="eggNOG" id="COG0717">
    <property type="taxonomic scope" value="Bacteria"/>
</dbReference>
<dbReference type="Proteomes" id="UP000005801">
    <property type="component" value="Unassembled WGS sequence"/>
</dbReference>